<protein>
    <submittedName>
        <fullName evidence="2">Uncharacterized protein</fullName>
    </submittedName>
</protein>
<dbReference type="Proteomes" id="UP000005640">
    <property type="component" value="Chromosome 1"/>
</dbReference>
<reference evidence="2 3" key="2">
    <citation type="journal article" date="2004" name="Nature">
        <title>Finishing the euchromatic sequence of the human genome.</title>
        <authorList>
            <consortium name="International Human Genome Sequencing Consortium"/>
        </authorList>
    </citation>
    <scope>NUCLEOTIDE SEQUENCE [LARGE SCALE GENOMIC DNA]</scope>
</reference>
<reference evidence="2" key="5">
    <citation type="submission" date="2025-09" db="UniProtKB">
        <authorList>
            <consortium name="Ensembl"/>
        </authorList>
    </citation>
    <scope>IDENTIFICATION</scope>
</reference>
<feature type="chain" id="PRO_5035737536" evidence="1">
    <location>
        <begin position="22"/>
        <end position="56"/>
    </location>
</feature>
<proteinExistence type="predicted"/>
<dbReference type="Ensembl" id="ENST00000696552.1">
    <property type="protein sequence ID" value="ENSP00000512712.1"/>
    <property type="gene ID" value="ENSG00000289710.1"/>
</dbReference>
<dbReference type="AlphaFoldDB" id="A0A8Q3WLD3"/>
<organism evidence="2 3">
    <name type="scientific">Homo sapiens</name>
    <name type="common">Human</name>
    <dbReference type="NCBI Taxonomy" id="9606"/>
    <lineage>
        <taxon>Eukaryota</taxon>
        <taxon>Metazoa</taxon>
        <taxon>Chordata</taxon>
        <taxon>Craniata</taxon>
        <taxon>Vertebrata</taxon>
        <taxon>Euteleostomi</taxon>
        <taxon>Mammalia</taxon>
        <taxon>Eutheria</taxon>
        <taxon>Euarchontoglires</taxon>
        <taxon>Primates</taxon>
        <taxon>Haplorrhini</taxon>
        <taxon>Catarrhini</taxon>
        <taxon>Hominidae</taxon>
        <taxon>Homo</taxon>
    </lineage>
</organism>
<evidence type="ECO:0000313" key="2">
    <source>
        <dbReference type="Ensembl" id="ENSP00000512712.1"/>
    </source>
</evidence>
<reference evidence="2 3" key="3">
    <citation type="journal article" date="2006" name="Nature">
        <title>The DNA sequence and biological annotation of human chromosome 1.</title>
        <authorList>
            <person name="Gregory S.G."/>
            <person name="Barlow K.F."/>
            <person name="McLay K.E."/>
            <person name="Kaul R."/>
            <person name="Swarbreck D."/>
            <person name="Dunham A."/>
            <person name="Scott C.E."/>
            <person name="Howe K.L."/>
            <person name="Woodfine K."/>
            <person name="Spencer C.C."/>
            <person name="Jones M.C."/>
            <person name="Gillson C."/>
            <person name="Searle S."/>
            <person name="Zhou Y."/>
            <person name="Kokocinski F."/>
            <person name="McDonald L."/>
            <person name="Evans R."/>
            <person name="Phillips K."/>
            <person name="Atkinson A."/>
            <person name="Cooper R."/>
            <person name="Jones C."/>
            <person name="Hall R.E."/>
            <person name="Andrews T.D."/>
            <person name="Lloyd C."/>
            <person name="Ainscough R."/>
            <person name="Almeida J.P."/>
            <person name="Ambrose K.D."/>
            <person name="Anderson F."/>
            <person name="Andrew R.W."/>
            <person name="Ashwell R.I."/>
            <person name="Aubin K."/>
            <person name="Babbage A.K."/>
            <person name="Bagguley C.L."/>
            <person name="Bailey J."/>
            <person name="Beasley H."/>
            <person name="Bethel G."/>
            <person name="Bird C.P."/>
            <person name="Bray-Allen S."/>
            <person name="Brown J.Y."/>
            <person name="Brown A.J."/>
            <person name="Buckley D."/>
            <person name="Burton J."/>
            <person name="Bye J."/>
            <person name="Carder C."/>
            <person name="Chapman J.C."/>
            <person name="Clark S.Y."/>
            <person name="Clarke G."/>
            <person name="Clee C."/>
            <person name="Cobley V."/>
            <person name="Collier R.E."/>
            <person name="Corby N."/>
            <person name="Coville G.J."/>
            <person name="Davies J."/>
            <person name="Deadman R."/>
            <person name="Dunn M."/>
            <person name="Earthrowl M."/>
            <person name="Ellington A.G."/>
            <person name="Errington H."/>
            <person name="Frankish A."/>
            <person name="Frankland J."/>
            <person name="French L."/>
            <person name="Garner P."/>
            <person name="Garnett J."/>
            <person name="Gay L."/>
            <person name="Ghori M.R."/>
            <person name="Gibson R."/>
            <person name="Gilby L.M."/>
            <person name="Gillett W."/>
            <person name="Glithero R.J."/>
            <person name="Grafham D.V."/>
            <person name="Griffiths C."/>
            <person name="Griffiths-Jones S."/>
            <person name="Grocock R."/>
            <person name="Hammond S."/>
            <person name="Harrison E.S."/>
            <person name="Hart E."/>
            <person name="Haugen E."/>
            <person name="Heath P.D."/>
            <person name="Holmes S."/>
            <person name="Holt K."/>
            <person name="Howden P.J."/>
            <person name="Hunt A.R."/>
            <person name="Hunt S.E."/>
            <person name="Hunter G."/>
            <person name="Isherwood J."/>
            <person name="James R."/>
            <person name="Johnson C."/>
            <person name="Johnson D."/>
            <person name="Joy A."/>
            <person name="Kay M."/>
            <person name="Kershaw J.K."/>
            <person name="Kibukawa M."/>
            <person name="Kimberley A.M."/>
            <person name="King A."/>
            <person name="Knights A.J."/>
            <person name="Lad H."/>
            <person name="Laird G."/>
            <person name="Lawlor S."/>
            <person name="Leongamornlert D.A."/>
            <person name="Lloyd D.M."/>
            <person name="Loveland J."/>
            <person name="Lovell J."/>
            <person name="Lush M.J."/>
            <person name="Lyne R."/>
            <person name="Martin S."/>
            <person name="Mashreghi-Mohammadi M."/>
            <person name="Matthews L."/>
            <person name="Matthews N.S."/>
            <person name="McLaren S."/>
            <person name="Milne S."/>
            <person name="Mistry S."/>
            <person name="Moore M.J."/>
            <person name="Nickerson T."/>
            <person name="O'Dell C.N."/>
            <person name="Oliver K."/>
            <person name="Palmeiri A."/>
            <person name="Palmer S.A."/>
            <person name="Parker A."/>
            <person name="Patel D."/>
            <person name="Pearce A.V."/>
            <person name="Peck A.I."/>
            <person name="Pelan S."/>
            <person name="Phelps K."/>
            <person name="Phillimore B.J."/>
            <person name="Plumb R."/>
            <person name="Rajan J."/>
            <person name="Raymond C."/>
            <person name="Rouse G."/>
            <person name="Saenphimmachak C."/>
            <person name="Sehra H.K."/>
            <person name="Sheridan E."/>
            <person name="Shownkeen R."/>
            <person name="Sims S."/>
            <person name="Skuce C.D."/>
            <person name="Smith M."/>
            <person name="Steward C."/>
            <person name="Subramanian S."/>
            <person name="Sycamore N."/>
            <person name="Tracey A."/>
            <person name="Tromans A."/>
            <person name="Van Helmond Z."/>
            <person name="Wall M."/>
            <person name="Wallis J.M."/>
            <person name="White S."/>
            <person name="Whitehead S.L."/>
            <person name="Wilkinson J.E."/>
            <person name="Willey D.L."/>
            <person name="Williams H."/>
            <person name="Wilming L."/>
            <person name="Wray P.W."/>
            <person name="Wu Z."/>
            <person name="Coulson A."/>
            <person name="Vaudin M."/>
            <person name="Sulston J.E."/>
            <person name="Durbin R."/>
            <person name="Hubbard T."/>
            <person name="Wooster R."/>
            <person name="Dunham I."/>
            <person name="Carter N.P."/>
            <person name="McVean G."/>
            <person name="Ross M.T."/>
            <person name="Harrow J."/>
            <person name="Olson M.V."/>
            <person name="Beck S."/>
            <person name="Rogers J."/>
            <person name="Bentley D.R."/>
            <person name="Banerjee R."/>
            <person name="Bryant S.P."/>
            <person name="Burford D.C."/>
            <person name="Burrill W.D."/>
            <person name="Clegg S.M."/>
            <person name="Dhami P."/>
            <person name="Dovey O."/>
            <person name="Faulkner L.M."/>
            <person name="Gribble S.M."/>
            <person name="Langford C.F."/>
            <person name="Pandian R.D."/>
            <person name="Porter K.M."/>
            <person name="Prigmore E."/>
        </authorList>
    </citation>
    <scope>NUCLEOTIDE SEQUENCE [LARGE SCALE GENOMIC DNA]</scope>
</reference>
<sequence length="56" mass="5764">MLARLGQGLLVLGLLLPLQTAAKTTMQAATTEGVSALQSSAGVPVLSLSLVRHLYC</sequence>
<reference evidence="2 3" key="1">
    <citation type="journal article" date="2001" name="Nature">
        <title>Initial sequencing and analysis of the human genome.</title>
        <authorList>
            <consortium name="International Human Genome Sequencing Consortium"/>
            <person name="Lander E.S."/>
            <person name="Linton L.M."/>
            <person name="Birren B."/>
            <person name="Nusbaum C."/>
            <person name="Zody M.C."/>
            <person name="Baldwin J."/>
            <person name="Devon K."/>
            <person name="Dewar K."/>
            <person name="Doyle M."/>
            <person name="FitzHugh W."/>
            <person name="Funke R."/>
            <person name="Gage D."/>
            <person name="Harris K."/>
            <person name="Heaford A."/>
            <person name="Howland J."/>
            <person name="Kann L."/>
            <person name="Lehoczky J."/>
            <person name="LeVine R."/>
            <person name="McEwan P."/>
            <person name="McKernan K."/>
            <person name="Meldrim J."/>
            <person name="Mesirov J.P."/>
            <person name="Miranda C."/>
            <person name="Morris W."/>
            <person name="Naylor J."/>
            <person name="Raymond C."/>
            <person name="Rosetti M."/>
            <person name="Santos R."/>
            <person name="Sheridan A."/>
            <person name="Sougnez C."/>
            <person name="Stange-Thomann N."/>
            <person name="Stojanovic N."/>
            <person name="Subramanian A."/>
            <person name="Wyman D."/>
            <person name="Rogers J."/>
            <person name="Sulston J."/>
            <person name="Ainscough R."/>
            <person name="Beck S."/>
            <person name="Bentley D."/>
            <person name="Burton J."/>
            <person name="Clee C."/>
            <person name="Carter N."/>
            <person name="Coulson A."/>
            <person name="Deadman R."/>
            <person name="Deloukas P."/>
            <person name="Dunham A."/>
            <person name="Dunham I."/>
            <person name="Durbin R."/>
            <person name="French L."/>
            <person name="Grafham D."/>
            <person name="Gregory S."/>
            <person name="Hubbard T."/>
            <person name="Humphray S."/>
            <person name="Hunt A."/>
            <person name="Jones M."/>
            <person name="Lloyd C."/>
            <person name="McMurray A."/>
            <person name="Matthews L."/>
            <person name="Mercer S."/>
            <person name="Milne S."/>
            <person name="Mullikin J.C."/>
            <person name="Mungall A."/>
            <person name="Plumb R."/>
            <person name="Ross M."/>
            <person name="Shownkeen R."/>
            <person name="Sims S."/>
            <person name="Waterston R.H."/>
            <person name="Wilson R.K."/>
            <person name="Hillier L.W."/>
            <person name="McPherson J.D."/>
            <person name="Marra M.A."/>
            <person name="Mardis E.R."/>
            <person name="Fulton L.A."/>
            <person name="Chinwalla A.T."/>
            <person name="Pepin K.H."/>
            <person name="Gish W.R."/>
            <person name="Chissoe S.L."/>
            <person name="Wendl M.C."/>
            <person name="Delehaunty K.D."/>
            <person name="Miner T.L."/>
            <person name="Delehaunty A."/>
            <person name="Kramer J.B."/>
            <person name="Cook L.L."/>
            <person name="Fulton R.S."/>
            <person name="Johnson D.L."/>
            <person name="Minx P.J."/>
            <person name="Clifton S.W."/>
            <person name="Hawkins T."/>
            <person name="Branscomb E."/>
            <person name="Predki P."/>
            <person name="Richardson P."/>
            <person name="Wenning S."/>
            <person name="Slezak T."/>
            <person name="Doggett N."/>
            <person name="Cheng J.F."/>
            <person name="Olsen A."/>
            <person name="Lucas S."/>
            <person name="Elkin C."/>
            <person name="Uberbacher E."/>
            <person name="Frazier M."/>
            <person name="Gibbs R.A."/>
            <person name="Muzny D.M."/>
            <person name="Scherer S.E."/>
            <person name="Bouck J.B."/>
            <person name="Sodergren E.J."/>
            <person name="Worley K.C."/>
            <person name="Rives C.M."/>
            <person name="Gorrell J.H."/>
            <person name="Metzker M.L."/>
            <person name="Naylor S.L."/>
            <person name="Kucherlapati R.S."/>
            <person name="Nelson D.L."/>
            <person name="Weinstock G.M."/>
            <person name="Sakaki Y."/>
            <person name="Fujiyama A."/>
            <person name="Hattori M."/>
            <person name="Yada T."/>
            <person name="Toyoda A."/>
            <person name="Itoh T."/>
            <person name="Kawagoe C."/>
            <person name="Watanabe H."/>
            <person name="Totoki Y."/>
            <person name="Taylor T."/>
            <person name="Weissenbach J."/>
            <person name="Heilig R."/>
            <person name="Saurin W."/>
            <person name="Artiguenave F."/>
            <person name="Brottier P."/>
            <person name="Bruls T."/>
            <person name="Pelletier E."/>
            <person name="Robert C."/>
            <person name="Wincker P."/>
            <person name="Smith D.R."/>
            <person name="Doucette-Stamm L."/>
            <person name="Rubenfield M."/>
            <person name="Weinstock K."/>
            <person name="Lee H.M."/>
            <person name="Dubois J."/>
            <person name="Rosenthal A."/>
            <person name="Platzer M."/>
            <person name="Nyakatura G."/>
            <person name="Taudien S."/>
            <person name="Rump A."/>
            <person name="Yang H."/>
            <person name="Yu J."/>
            <person name="Wang J."/>
            <person name="Huang G."/>
            <person name="Gu J."/>
            <person name="Hood L."/>
            <person name="Rowen L."/>
            <person name="Madan A."/>
            <person name="Qin S."/>
            <person name="Davis R.W."/>
            <person name="Federspiel N.A."/>
            <person name="Abola A.P."/>
            <person name="Proctor M.J."/>
            <person name="Myers R.M."/>
            <person name="Schmutz J."/>
            <person name="Dickson M."/>
            <person name="Grimwood J."/>
            <person name="Cox D.R."/>
            <person name="Olson M.V."/>
            <person name="Kaul R."/>
            <person name="Raymond C."/>
            <person name="Shimizu N."/>
            <person name="Kawasaki K."/>
            <person name="Minoshima S."/>
            <person name="Evans G.A."/>
            <person name="Athanasiou M."/>
            <person name="Schultz R."/>
            <person name="Roe B.A."/>
            <person name="Chen F."/>
            <person name="Pan H."/>
            <person name="Ramser J."/>
            <person name="Lehrach H."/>
            <person name="Reinhardt R."/>
            <person name="McCombie W.R."/>
            <person name="de la Bastide M."/>
            <person name="Dedhia N."/>
            <person name="Blocker H."/>
            <person name="Hornischer K."/>
            <person name="Nordsiek G."/>
            <person name="Agarwala R."/>
            <person name="Aravind L."/>
            <person name="Bailey J.A."/>
            <person name="Bateman A."/>
            <person name="Batzoglou S."/>
            <person name="Birney E."/>
            <person name="Bork P."/>
            <person name="Brown D.G."/>
            <person name="Burge C.B."/>
            <person name="Cerutti L."/>
            <person name="Chen H.C."/>
            <person name="Church D."/>
            <person name="Clamp M."/>
            <person name="Copley R.R."/>
            <person name="Doerks T."/>
            <person name="Eddy S.R."/>
            <person name="Eichler E.E."/>
            <person name="Furey T.S."/>
            <person name="Galagan J."/>
            <person name="Gilbert J.G."/>
            <person name="Harmon C."/>
            <person name="Hayashizaki Y."/>
            <person name="Haussler D."/>
            <person name="Hermjakob H."/>
            <person name="Hokamp K."/>
            <person name="Jang W."/>
            <person name="Johnson L.S."/>
            <person name="Jones T.A."/>
            <person name="Kasif S."/>
            <person name="Kaspryzk A."/>
            <person name="Kennedy S."/>
            <person name="Kent W.J."/>
            <person name="Kitts P."/>
            <person name="Koonin E.V."/>
            <person name="Korf I."/>
            <person name="Kulp D."/>
            <person name="Lancet D."/>
            <person name="Lowe T.M."/>
            <person name="McLysaght A."/>
            <person name="Mikkelsen T."/>
            <person name="Moran J.V."/>
            <person name="Mulder N."/>
            <person name="Pollara V.J."/>
            <person name="Ponting C.P."/>
            <person name="Schuler G."/>
            <person name="Schultz J."/>
            <person name="Slater G."/>
            <person name="Smit A.F."/>
            <person name="Stupka E."/>
            <person name="Szustakowski J."/>
            <person name="Thierry-Mieg D."/>
            <person name="Thierry-Mieg J."/>
            <person name="Wagner L."/>
            <person name="Wallis J."/>
            <person name="Wheeler R."/>
            <person name="Williams A."/>
            <person name="Wolf Y.I."/>
            <person name="Wolfe K.H."/>
            <person name="Yang S.P."/>
            <person name="Yeh R.F."/>
            <person name="Collins F."/>
            <person name="Guyer M.S."/>
            <person name="Peterson J."/>
            <person name="Felsenfeld A."/>
            <person name="Wetterstrand K.A."/>
            <person name="Patrinos A."/>
            <person name="Morgan M.J."/>
            <person name="de Jong P."/>
            <person name="Catanese J.J."/>
            <person name="Osoegawa K."/>
            <person name="Shizuya H."/>
            <person name="Choi S."/>
            <person name="Chen Y.J."/>
        </authorList>
    </citation>
    <scope>NUCLEOTIDE SEQUENCE [LARGE SCALE GENOMIC DNA]</scope>
</reference>
<evidence type="ECO:0000313" key="3">
    <source>
        <dbReference type="Proteomes" id="UP000005640"/>
    </source>
</evidence>
<dbReference type="EMBL" id="AL591901">
    <property type="status" value="NOT_ANNOTATED_CDS"/>
    <property type="molecule type" value="Genomic_DNA"/>
</dbReference>
<reference evidence="2" key="4">
    <citation type="submission" date="2025-08" db="UniProtKB">
        <authorList>
            <consortium name="Ensembl"/>
        </authorList>
    </citation>
    <scope>IDENTIFICATION</scope>
</reference>
<accession>A0A8Q3WLD3</accession>
<keyword evidence="1" id="KW-0732">Signal</keyword>
<name>A0A8Q3WLD3_HUMAN</name>
<keyword evidence="3" id="KW-1185">Reference proteome</keyword>
<evidence type="ECO:0000256" key="1">
    <source>
        <dbReference type="SAM" id="SignalP"/>
    </source>
</evidence>
<feature type="signal peptide" evidence="1">
    <location>
        <begin position="1"/>
        <end position="21"/>
    </location>
</feature>
<dbReference type="GeneCards" id="ENSG00000289710"/>